<dbReference type="GO" id="GO:0004252">
    <property type="term" value="F:serine-type endopeptidase activity"/>
    <property type="evidence" value="ECO:0007669"/>
    <property type="project" value="InterPro"/>
</dbReference>
<feature type="domain" description="Peptidase S1" evidence="7">
    <location>
        <begin position="132"/>
        <end position="380"/>
    </location>
</feature>
<keyword evidence="4" id="KW-0378">Hydrolase</keyword>
<dbReference type="PROSITE" id="PS00135">
    <property type="entry name" value="TRYPSIN_SER"/>
    <property type="match status" value="1"/>
</dbReference>
<proteinExistence type="predicted"/>
<keyword evidence="6" id="KW-0732">Signal</keyword>
<dbReference type="InterPro" id="IPR001314">
    <property type="entry name" value="Peptidase_S1A"/>
</dbReference>
<protein>
    <recommendedName>
        <fullName evidence="7">Peptidase S1 domain-containing protein</fullName>
    </recommendedName>
</protein>
<evidence type="ECO:0000259" key="7">
    <source>
        <dbReference type="PROSITE" id="PS50240"/>
    </source>
</evidence>
<dbReference type="SMART" id="SM00020">
    <property type="entry name" value="Tryp_SPc"/>
    <property type="match status" value="1"/>
</dbReference>
<evidence type="ECO:0000256" key="1">
    <source>
        <dbReference type="ARBA" id="ARBA00004613"/>
    </source>
</evidence>
<feature type="chain" id="PRO_5003241127" description="Peptidase S1 domain-containing protein" evidence="6">
    <location>
        <begin position="29"/>
        <end position="380"/>
    </location>
</feature>
<dbReference type="InterPro" id="IPR009003">
    <property type="entry name" value="Peptidase_S1_PA"/>
</dbReference>
<dbReference type="PROSITE" id="PS00134">
    <property type="entry name" value="TRYPSIN_HIS"/>
    <property type="match status" value="1"/>
</dbReference>
<dbReference type="Gene3D" id="2.40.10.10">
    <property type="entry name" value="Trypsin-like serine proteases"/>
    <property type="match status" value="1"/>
</dbReference>
<feature type="signal peptide" evidence="6">
    <location>
        <begin position="1"/>
        <end position="28"/>
    </location>
</feature>
<keyword evidence="3" id="KW-1015">Disulfide bond</keyword>
<dbReference type="PRINTS" id="PR00722">
    <property type="entry name" value="CHYMOTRYPSIN"/>
</dbReference>
<feature type="region of interest" description="Disordered" evidence="5">
    <location>
        <begin position="96"/>
        <end position="126"/>
    </location>
</feature>
<evidence type="ECO:0000313" key="9">
    <source>
        <dbReference type="Proteomes" id="UP000000305"/>
    </source>
</evidence>
<keyword evidence="4" id="KW-0645">Protease</keyword>
<dbReference type="KEGG" id="dpx:DAPPUDRAFT_225028"/>
<evidence type="ECO:0000256" key="2">
    <source>
        <dbReference type="ARBA" id="ARBA00022525"/>
    </source>
</evidence>
<keyword evidence="4" id="KW-0720">Serine protease</keyword>
<dbReference type="InParanoid" id="E9GLN4"/>
<dbReference type="GO" id="GO:0005615">
    <property type="term" value="C:extracellular space"/>
    <property type="evidence" value="ECO:0000318"/>
    <property type="project" value="GO_Central"/>
</dbReference>
<dbReference type="PANTHER" id="PTHR24252:SF7">
    <property type="entry name" value="HYALIN"/>
    <property type="match status" value="1"/>
</dbReference>
<dbReference type="Pfam" id="PF00089">
    <property type="entry name" value="Trypsin"/>
    <property type="match status" value="1"/>
</dbReference>
<dbReference type="InterPro" id="IPR018114">
    <property type="entry name" value="TRYPSIN_HIS"/>
</dbReference>
<dbReference type="HOGENOM" id="CLU_006842_9_0_1"/>
<dbReference type="eggNOG" id="KOG3627">
    <property type="taxonomic scope" value="Eukaryota"/>
</dbReference>
<dbReference type="AlphaFoldDB" id="E9GLN4"/>
<dbReference type="FunFam" id="2.40.10.10:FF:000047">
    <property type="entry name" value="Trypsin eta"/>
    <property type="match status" value="1"/>
</dbReference>
<feature type="compositionally biased region" description="Polar residues" evidence="5">
    <location>
        <begin position="104"/>
        <end position="113"/>
    </location>
</feature>
<dbReference type="CDD" id="cd00190">
    <property type="entry name" value="Tryp_SPc"/>
    <property type="match status" value="1"/>
</dbReference>
<name>E9GLN4_DAPPU</name>
<dbReference type="PANTHER" id="PTHR24252">
    <property type="entry name" value="ACROSIN-RELATED"/>
    <property type="match status" value="1"/>
</dbReference>
<accession>E9GLN4</accession>
<dbReference type="InterPro" id="IPR001254">
    <property type="entry name" value="Trypsin_dom"/>
</dbReference>
<keyword evidence="9" id="KW-1185">Reference proteome</keyword>
<keyword evidence="2" id="KW-0964">Secreted</keyword>
<gene>
    <name evidence="8" type="ORF">DAPPUDRAFT_225028</name>
</gene>
<reference evidence="8 9" key="1">
    <citation type="journal article" date="2011" name="Science">
        <title>The ecoresponsive genome of Daphnia pulex.</title>
        <authorList>
            <person name="Colbourne J.K."/>
            <person name="Pfrender M.E."/>
            <person name="Gilbert D."/>
            <person name="Thomas W.K."/>
            <person name="Tucker A."/>
            <person name="Oakley T.H."/>
            <person name="Tokishita S."/>
            <person name="Aerts A."/>
            <person name="Arnold G.J."/>
            <person name="Basu M.K."/>
            <person name="Bauer D.J."/>
            <person name="Caceres C.E."/>
            <person name="Carmel L."/>
            <person name="Casola C."/>
            <person name="Choi J.H."/>
            <person name="Detter J.C."/>
            <person name="Dong Q."/>
            <person name="Dusheyko S."/>
            <person name="Eads B.D."/>
            <person name="Frohlich T."/>
            <person name="Geiler-Samerotte K.A."/>
            <person name="Gerlach D."/>
            <person name="Hatcher P."/>
            <person name="Jogdeo S."/>
            <person name="Krijgsveld J."/>
            <person name="Kriventseva E.V."/>
            <person name="Kultz D."/>
            <person name="Laforsch C."/>
            <person name="Lindquist E."/>
            <person name="Lopez J."/>
            <person name="Manak J.R."/>
            <person name="Muller J."/>
            <person name="Pangilinan J."/>
            <person name="Patwardhan R.P."/>
            <person name="Pitluck S."/>
            <person name="Pritham E.J."/>
            <person name="Rechtsteiner A."/>
            <person name="Rho M."/>
            <person name="Rogozin I.B."/>
            <person name="Sakarya O."/>
            <person name="Salamov A."/>
            <person name="Schaack S."/>
            <person name="Shapiro H."/>
            <person name="Shiga Y."/>
            <person name="Skalitzky C."/>
            <person name="Smith Z."/>
            <person name="Souvorov A."/>
            <person name="Sung W."/>
            <person name="Tang Z."/>
            <person name="Tsuchiya D."/>
            <person name="Tu H."/>
            <person name="Vos H."/>
            <person name="Wang M."/>
            <person name="Wolf Y.I."/>
            <person name="Yamagata H."/>
            <person name="Yamada T."/>
            <person name="Ye Y."/>
            <person name="Shaw J.R."/>
            <person name="Andrews J."/>
            <person name="Crease T.J."/>
            <person name="Tang H."/>
            <person name="Lucas S.M."/>
            <person name="Robertson H.M."/>
            <person name="Bork P."/>
            <person name="Koonin E.V."/>
            <person name="Zdobnov E.M."/>
            <person name="Grigoriev I.V."/>
            <person name="Lynch M."/>
            <person name="Boore J.L."/>
        </authorList>
    </citation>
    <scope>NUCLEOTIDE SEQUENCE [LARGE SCALE GENOMIC DNA]</scope>
</reference>
<evidence type="ECO:0000256" key="5">
    <source>
        <dbReference type="SAM" id="MobiDB-lite"/>
    </source>
</evidence>
<evidence type="ECO:0000256" key="3">
    <source>
        <dbReference type="ARBA" id="ARBA00023157"/>
    </source>
</evidence>
<comment type="subcellular location">
    <subcellularLocation>
        <location evidence="1">Secreted</location>
    </subcellularLocation>
</comment>
<dbReference type="GO" id="GO:0045087">
    <property type="term" value="P:innate immune response"/>
    <property type="evidence" value="ECO:0000318"/>
    <property type="project" value="GO_Central"/>
</dbReference>
<dbReference type="OMA" id="HICASAN"/>
<dbReference type="PROSITE" id="PS50240">
    <property type="entry name" value="TRYPSIN_DOM"/>
    <property type="match status" value="1"/>
</dbReference>
<evidence type="ECO:0000313" key="8">
    <source>
        <dbReference type="EMBL" id="EFX79656.1"/>
    </source>
</evidence>
<dbReference type="GO" id="GO:0016485">
    <property type="term" value="P:protein processing"/>
    <property type="evidence" value="ECO:0007669"/>
    <property type="project" value="UniProtKB-ARBA"/>
</dbReference>
<dbReference type="STRING" id="6669.E9GLN4"/>
<dbReference type="EMBL" id="GL732551">
    <property type="protein sequence ID" value="EFX79656.1"/>
    <property type="molecule type" value="Genomic_DNA"/>
</dbReference>
<evidence type="ECO:0000256" key="4">
    <source>
        <dbReference type="RuleBase" id="RU363034"/>
    </source>
</evidence>
<evidence type="ECO:0000256" key="6">
    <source>
        <dbReference type="SAM" id="SignalP"/>
    </source>
</evidence>
<dbReference type="SUPFAM" id="SSF50494">
    <property type="entry name" value="Trypsin-like serine proteases"/>
    <property type="match status" value="1"/>
</dbReference>
<organism evidence="8 9">
    <name type="scientific">Daphnia pulex</name>
    <name type="common">Water flea</name>
    <dbReference type="NCBI Taxonomy" id="6669"/>
    <lineage>
        <taxon>Eukaryota</taxon>
        <taxon>Metazoa</taxon>
        <taxon>Ecdysozoa</taxon>
        <taxon>Arthropoda</taxon>
        <taxon>Crustacea</taxon>
        <taxon>Branchiopoda</taxon>
        <taxon>Diplostraca</taxon>
        <taxon>Cladocera</taxon>
        <taxon>Anomopoda</taxon>
        <taxon>Daphniidae</taxon>
        <taxon>Daphnia</taxon>
    </lineage>
</organism>
<dbReference type="InterPro" id="IPR043504">
    <property type="entry name" value="Peptidase_S1_PA_chymotrypsin"/>
</dbReference>
<dbReference type="Proteomes" id="UP000000305">
    <property type="component" value="Unassembled WGS sequence"/>
</dbReference>
<sequence length="380" mass="40983">MSRLPQFAGSFFAVVHVLLFSICCPVSSRIYRSNDAVVIEVDDVRPSTFANRNSGIPPPFPMMYAINPETGLSYQQQPNFPFWPYPLYQQPAGSVSNVDDVKANSPQSRQQNIACGVGPDSLPKRRNPTVGIAGGTEAKPNSWPFMVGLRIDGINTIFCGGSIISKTTILTAAHCVNDLSASKISSMTVSLGMHTQGDGNTFQNDAQQTRRVTRVVYHINYNKRTKQNDVALLTVDPAINYSAAISPVCLPAADSSAVDQFVDKDAAIMGWGKVSATGSLSNELKQATVRITSKEKCNKIWASSASPFFIFNQHICASANGKDTCQGDSGGPMVVQTNASSTAWTQVGVTSFGGCFGNSTIPSVYANVAFFRKWIDTFMD</sequence>
<dbReference type="InterPro" id="IPR033116">
    <property type="entry name" value="TRYPSIN_SER"/>
</dbReference>
<dbReference type="OrthoDB" id="8440449at2759"/>